<reference evidence="3 4" key="1">
    <citation type="submission" date="2006-04" db="EMBL/GenBank/DDBJ databases">
        <authorList>
            <person name="Nierman W.C."/>
        </authorList>
    </citation>
    <scope>NUCLEOTIDE SEQUENCE [LARGE SCALE GENOMIC DNA]</scope>
    <source>
        <strain evidence="3 4">DW4/3-1</strain>
    </source>
</reference>
<dbReference type="GO" id="GO:0006629">
    <property type="term" value="P:lipid metabolic process"/>
    <property type="evidence" value="ECO:0007669"/>
    <property type="project" value="InterPro"/>
</dbReference>
<organism evidence="3 4">
    <name type="scientific">Stigmatella aurantiaca (strain DW4/3-1)</name>
    <dbReference type="NCBI Taxonomy" id="378806"/>
    <lineage>
        <taxon>Bacteria</taxon>
        <taxon>Pseudomonadati</taxon>
        <taxon>Myxococcota</taxon>
        <taxon>Myxococcia</taxon>
        <taxon>Myxococcales</taxon>
        <taxon>Cystobacterineae</taxon>
        <taxon>Archangiaceae</taxon>
        <taxon>Stigmatella</taxon>
    </lineage>
</organism>
<comment type="caution">
    <text evidence="3">The sequence shown here is derived from an EMBL/GenBank/DDBJ whole genome shotgun (WGS) entry which is preliminary data.</text>
</comment>
<feature type="transmembrane region" description="Helical" evidence="1">
    <location>
        <begin position="207"/>
        <end position="227"/>
    </location>
</feature>
<keyword evidence="1" id="KW-0472">Membrane</keyword>
<feature type="transmembrane region" description="Helical" evidence="1">
    <location>
        <begin position="107"/>
        <end position="127"/>
    </location>
</feature>
<dbReference type="Pfam" id="PF00487">
    <property type="entry name" value="FA_desaturase"/>
    <property type="match status" value="1"/>
</dbReference>
<accession>Q098W9</accession>
<dbReference type="PATRIC" id="fig|378806.16.peg.7613"/>
<protein>
    <submittedName>
        <fullName evidence="3">Fatty acid desaturase</fullName>
    </submittedName>
</protein>
<gene>
    <name evidence="3" type="ORF">STIAU_5840</name>
</gene>
<name>Q098W9_STIAD</name>
<evidence type="ECO:0000313" key="3">
    <source>
        <dbReference type="EMBL" id="EAU68303.1"/>
    </source>
</evidence>
<keyword evidence="1" id="KW-1133">Transmembrane helix</keyword>
<sequence length="353" mass="40399">MTLRQAHVVGQSASRYDAGMVAAPPTPSAVDADTVSAPADSRGVAWWRRWEIPTWLVAVAIYGAWAGLVLFHAVIPWPLLVVAGAYVLAWHFSLQHEAIHGWRSIPLWLRTALVWPPLGGWLPFALYRHSHTVHHRNHHLTYPGLDTESVYHREEDWARYSKAWRAVLMFNQTLLGRMLIGPVLRLRKLLLTEGALVRAGDFRNGGIWLRFAVGLAAVLWFVSSVAHMPIWKYYLLMVYPAFSLGLVRAFIEHRWGEHPEERVASVESNWVFGLVFLWNNLHIVHHLDPVLPWYEIPGAYRRDREGLLRRNGSYVFRGYGEIARRWLLRPVFIPIHPRGSPDKAVTPAARRGA</sequence>
<dbReference type="InterPro" id="IPR005804">
    <property type="entry name" value="FA_desaturase_dom"/>
</dbReference>
<evidence type="ECO:0000259" key="2">
    <source>
        <dbReference type="Pfam" id="PF00487"/>
    </source>
</evidence>
<feature type="transmembrane region" description="Helical" evidence="1">
    <location>
        <begin position="77"/>
        <end position="95"/>
    </location>
</feature>
<evidence type="ECO:0000313" key="4">
    <source>
        <dbReference type="Proteomes" id="UP000032702"/>
    </source>
</evidence>
<proteinExistence type="predicted"/>
<dbReference type="AlphaFoldDB" id="Q098W9"/>
<dbReference type="Proteomes" id="UP000032702">
    <property type="component" value="Unassembled WGS sequence"/>
</dbReference>
<feature type="domain" description="Fatty acid desaturase" evidence="2">
    <location>
        <begin position="77"/>
        <end position="316"/>
    </location>
</feature>
<evidence type="ECO:0000256" key="1">
    <source>
        <dbReference type="SAM" id="Phobius"/>
    </source>
</evidence>
<dbReference type="EMBL" id="AAMD01000019">
    <property type="protein sequence ID" value="EAU68303.1"/>
    <property type="molecule type" value="Genomic_DNA"/>
</dbReference>
<keyword evidence="1" id="KW-0812">Transmembrane</keyword>